<dbReference type="EMBL" id="QOQF01000011">
    <property type="protein sequence ID" value="RCL77215.1"/>
    <property type="molecule type" value="Genomic_DNA"/>
</dbReference>
<gene>
    <name evidence="7" type="ORF">DBW69_04115</name>
</gene>
<dbReference type="PANTHER" id="PTHR30468:SF1">
    <property type="entry name" value="ALPHA-KETOGLUTARATE-DEPENDENT SULFONATE DIOXYGENASE"/>
    <property type="match status" value="1"/>
</dbReference>
<name>A0A368E177_9PROT</name>
<dbReference type="AlphaFoldDB" id="A0A368E177"/>
<protein>
    <submittedName>
        <fullName evidence="7">TauD/TfdA family dioxygenase</fullName>
    </submittedName>
</protein>
<evidence type="ECO:0000256" key="2">
    <source>
        <dbReference type="ARBA" id="ARBA00022723"/>
    </source>
</evidence>
<keyword evidence="5" id="KW-0408">Iron</keyword>
<dbReference type="GO" id="GO:0000908">
    <property type="term" value="F:taurine dioxygenase activity"/>
    <property type="evidence" value="ECO:0007669"/>
    <property type="project" value="TreeGrafter"/>
</dbReference>
<proteinExistence type="inferred from homology"/>
<organism evidence="7 8">
    <name type="scientific">PS1 clade bacterium</name>
    <dbReference type="NCBI Taxonomy" id="2175152"/>
    <lineage>
        <taxon>Bacteria</taxon>
        <taxon>Pseudomonadati</taxon>
        <taxon>Pseudomonadota</taxon>
        <taxon>Alphaproteobacteria</taxon>
        <taxon>PS1 clade</taxon>
    </lineage>
</organism>
<evidence type="ECO:0000259" key="6">
    <source>
        <dbReference type="Pfam" id="PF02668"/>
    </source>
</evidence>
<dbReference type="InterPro" id="IPR051323">
    <property type="entry name" value="AtsK-like"/>
</dbReference>
<accession>A0A368E177</accession>
<evidence type="ECO:0000256" key="1">
    <source>
        <dbReference type="ARBA" id="ARBA00005896"/>
    </source>
</evidence>
<evidence type="ECO:0000313" key="7">
    <source>
        <dbReference type="EMBL" id="RCL77215.1"/>
    </source>
</evidence>
<keyword evidence="4" id="KW-0560">Oxidoreductase</keyword>
<keyword evidence="2" id="KW-0479">Metal-binding</keyword>
<evidence type="ECO:0000313" key="8">
    <source>
        <dbReference type="Proteomes" id="UP000252132"/>
    </source>
</evidence>
<dbReference type="InterPro" id="IPR003819">
    <property type="entry name" value="TauD/TfdA-like"/>
</dbReference>
<dbReference type="GO" id="GO:0046872">
    <property type="term" value="F:metal ion binding"/>
    <property type="evidence" value="ECO:0007669"/>
    <property type="project" value="UniProtKB-KW"/>
</dbReference>
<evidence type="ECO:0000256" key="4">
    <source>
        <dbReference type="ARBA" id="ARBA00023002"/>
    </source>
</evidence>
<sequence length="289" mass="33076">MSLKSHEINLDITPITETFGAIISGVKLSNQMSQDELNQIKSYWNRYQILLFRDQDLSKEDIIGFSRELGDLEIHIRNEWLNDSHPEILQISNINVDGKPIGALADGEVGWHYDQIYLKRPALGSLLCSVKIPPEGGCTYFADMTTAYERLPLELKATIDGRLGIQSYENFNNLYSTKTDENQTSLTQKITQPLVRTHPVTGRRALYLCPGMTVGITGIPDDESDAILQQLFDWCLQDDFVYKHNWRLGDALLWDNACTMHRREPFDSVHERLMFRTTILPQAERAVPF</sequence>
<dbReference type="Gene3D" id="3.60.130.10">
    <property type="entry name" value="Clavaminate synthase-like"/>
    <property type="match status" value="1"/>
</dbReference>
<evidence type="ECO:0000256" key="5">
    <source>
        <dbReference type="ARBA" id="ARBA00023004"/>
    </source>
</evidence>
<dbReference type="SUPFAM" id="SSF51197">
    <property type="entry name" value="Clavaminate synthase-like"/>
    <property type="match status" value="1"/>
</dbReference>
<comment type="caution">
    <text evidence="7">The sequence shown here is derived from an EMBL/GenBank/DDBJ whole genome shotgun (WGS) entry which is preliminary data.</text>
</comment>
<dbReference type="Proteomes" id="UP000252132">
    <property type="component" value="Unassembled WGS sequence"/>
</dbReference>
<comment type="similarity">
    <text evidence="1">Belongs to the TfdA dioxygenase family.</text>
</comment>
<reference evidence="7 8" key="1">
    <citation type="journal article" date="2018" name="Microbiome">
        <title>Fine metagenomic profile of the Mediterranean stratified and mixed water columns revealed by assembly and recruitment.</title>
        <authorList>
            <person name="Haro-Moreno J.M."/>
            <person name="Lopez-Perez M."/>
            <person name="De La Torre J.R."/>
            <person name="Picazo A."/>
            <person name="Camacho A."/>
            <person name="Rodriguez-Valera F."/>
        </authorList>
    </citation>
    <scope>NUCLEOTIDE SEQUENCE [LARGE SCALE GENOMIC DNA]</scope>
    <source>
        <strain evidence="7">MED-G55</strain>
    </source>
</reference>
<evidence type="ECO:0000256" key="3">
    <source>
        <dbReference type="ARBA" id="ARBA00022964"/>
    </source>
</evidence>
<dbReference type="PANTHER" id="PTHR30468">
    <property type="entry name" value="ALPHA-KETOGLUTARATE-DEPENDENT SULFONATE DIOXYGENASE"/>
    <property type="match status" value="1"/>
</dbReference>
<keyword evidence="3 7" id="KW-0223">Dioxygenase</keyword>
<dbReference type="InterPro" id="IPR042098">
    <property type="entry name" value="TauD-like_sf"/>
</dbReference>
<feature type="domain" description="TauD/TfdA-like" evidence="6">
    <location>
        <begin position="12"/>
        <end position="278"/>
    </location>
</feature>
<dbReference type="GO" id="GO:0005737">
    <property type="term" value="C:cytoplasm"/>
    <property type="evidence" value="ECO:0007669"/>
    <property type="project" value="TreeGrafter"/>
</dbReference>
<dbReference type="GO" id="GO:0006790">
    <property type="term" value="P:sulfur compound metabolic process"/>
    <property type="evidence" value="ECO:0007669"/>
    <property type="project" value="TreeGrafter"/>
</dbReference>
<dbReference type="Pfam" id="PF02668">
    <property type="entry name" value="TauD"/>
    <property type="match status" value="1"/>
</dbReference>